<keyword evidence="9" id="KW-1185">Reference proteome</keyword>
<dbReference type="PROSITE" id="PS51352">
    <property type="entry name" value="THIOREDOXIN_2"/>
    <property type="match status" value="1"/>
</dbReference>
<organism evidence="8 9">
    <name type="scientific">Bacteroides zoogleoformans</name>
    <dbReference type="NCBI Taxonomy" id="28119"/>
    <lineage>
        <taxon>Bacteria</taxon>
        <taxon>Pseudomonadati</taxon>
        <taxon>Bacteroidota</taxon>
        <taxon>Bacteroidia</taxon>
        <taxon>Bacteroidales</taxon>
        <taxon>Bacteroidaceae</taxon>
        <taxon>Bacteroides</taxon>
    </lineage>
</organism>
<comment type="miscellaneous">
    <text evidence="6">The active site is a conserved redox-active cysteine residue, the peroxidatic cysteine (C(P)), which makes the nucleophilic attack on the peroxide substrate. The peroxide oxidizes the C(P)-SH to cysteine sulfenic acid (C(P)-SOH), which then reacts with another cysteine residue, the resolving cysteine (C(R)), to form a disulfide bridge. The disulfide is subsequently reduced by an appropriate electron donor to complete the catalytic cycle. In this atypical 2-Cys peroxiredoxin, C(R) is present in the same subunit to form an intramolecular disulfide. The disulfide is subsequently reduced by thioredoxin.</text>
</comment>
<keyword evidence="1 6" id="KW-0575">Peroxidase</keyword>
<proteinExistence type="inferred from homology"/>
<keyword evidence="4 6" id="KW-1015">Disulfide bond</keyword>
<evidence type="ECO:0000256" key="4">
    <source>
        <dbReference type="ARBA" id="ARBA00023157"/>
    </source>
</evidence>
<comment type="subunit">
    <text evidence="6">Homodimer.</text>
</comment>
<keyword evidence="5 6" id="KW-0676">Redox-active center</keyword>
<protein>
    <recommendedName>
        <fullName evidence="6">Thiol peroxidase</fullName>
        <shortName evidence="6">Tpx</shortName>
        <ecNumber evidence="6">1.11.1.24</ecNumber>
    </recommendedName>
    <alternativeName>
        <fullName evidence="6">Peroxiredoxin tpx</fullName>
        <shortName evidence="6">Prx</shortName>
    </alternativeName>
    <alternativeName>
        <fullName evidence="6">Thioredoxin peroxidase</fullName>
    </alternativeName>
    <alternativeName>
        <fullName evidence="6">Thioredoxin-dependent peroxiredoxin</fullName>
    </alternativeName>
</protein>
<dbReference type="EMBL" id="CP027231">
    <property type="protein sequence ID" value="AVM53769.1"/>
    <property type="molecule type" value="Genomic_DNA"/>
</dbReference>
<dbReference type="InterPro" id="IPR036249">
    <property type="entry name" value="Thioredoxin-like_sf"/>
</dbReference>
<evidence type="ECO:0000256" key="3">
    <source>
        <dbReference type="ARBA" id="ARBA00023002"/>
    </source>
</evidence>
<dbReference type="Pfam" id="PF08534">
    <property type="entry name" value="Redoxin"/>
    <property type="match status" value="1"/>
</dbReference>
<dbReference type="InterPro" id="IPR018219">
    <property type="entry name" value="Tpx_CS"/>
</dbReference>
<accession>A0ABM6TAC5</accession>
<feature type="disulfide bond" description="Redox-active" evidence="6">
    <location>
        <begin position="60"/>
        <end position="94"/>
    </location>
</feature>
<sequence length="166" mass="17988">MATTTFKGQPVKILGEFIQVGTAAPDFELVKTDLSSFSLKELNGKNVVLNIFPSLDTSVCATSVRKFNQLAADLADTVVLAISKDLPFAHTRFCSTEGIENVIPLSDFRFSDFDENYGVRMADGPLAGLLARAVVIIGKNGKVVYTELVPEITQEPDYDKAIAALK</sequence>
<comment type="similarity">
    <text evidence="6">Belongs to the peroxiredoxin family. Tpx subfamily.</text>
</comment>
<evidence type="ECO:0000259" key="7">
    <source>
        <dbReference type="PROSITE" id="PS51352"/>
    </source>
</evidence>
<reference evidence="8 9" key="1">
    <citation type="submission" date="2018-02" db="EMBL/GenBank/DDBJ databases">
        <authorList>
            <person name="Holder M.E."/>
            <person name="Ajami N.J."/>
            <person name="Petrosino J.F."/>
        </authorList>
    </citation>
    <scope>NUCLEOTIDE SEQUENCE [LARGE SCALE GENOMIC DNA]</scope>
    <source>
        <strain evidence="8 9">ATCC 33285</strain>
    </source>
</reference>
<feature type="active site" description="Cysteine sulfenic acid (-SOH) intermediate" evidence="6">
    <location>
        <position position="60"/>
    </location>
</feature>
<feature type="domain" description="Thioredoxin" evidence="7">
    <location>
        <begin position="18"/>
        <end position="166"/>
    </location>
</feature>
<dbReference type="EC" id="1.11.1.24" evidence="6"/>
<dbReference type="Gene3D" id="3.40.30.10">
    <property type="entry name" value="Glutaredoxin"/>
    <property type="match status" value="1"/>
</dbReference>
<dbReference type="SUPFAM" id="SSF52833">
    <property type="entry name" value="Thioredoxin-like"/>
    <property type="match status" value="1"/>
</dbReference>
<name>A0ABM6TAC5_9BACE</name>
<dbReference type="NCBIfam" id="NF001808">
    <property type="entry name" value="PRK00522.1"/>
    <property type="match status" value="1"/>
</dbReference>
<dbReference type="PROSITE" id="PS01265">
    <property type="entry name" value="TPX"/>
    <property type="match status" value="1"/>
</dbReference>
<dbReference type="InterPro" id="IPR013740">
    <property type="entry name" value="Redoxin"/>
</dbReference>
<evidence type="ECO:0000313" key="8">
    <source>
        <dbReference type="EMBL" id="AVM53769.1"/>
    </source>
</evidence>
<dbReference type="PANTHER" id="PTHR43110:SF1">
    <property type="entry name" value="THIOL PEROXIDASE"/>
    <property type="match status" value="1"/>
</dbReference>
<evidence type="ECO:0000256" key="1">
    <source>
        <dbReference type="ARBA" id="ARBA00022559"/>
    </source>
</evidence>
<dbReference type="InterPro" id="IPR002065">
    <property type="entry name" value="TPX"/>
</dbReference>
<dbReference type="GO" id="GO:0004601">
    <property type="term" value="F:peroxidase activity"/>
    <property type="evidence" value="ECO:0007669"/>
    <property type="project" value="UniProtKB-KW"/>
</dbReference>
<dbReference type="InterPro" id="IPR013766">
    <property type="entry name" value="Thioredoxin_domain"/>
</dbReference>
<dbReference type="InterPro" id="IPR050455">
    <property type="entry name" value="Tpx_Peroxidase_subfamily"/>
</dbReference>
<dbReference type="RefSeq" id="WP_106042744.1">
    <property type="nucleotide sequence ID" value="NZ_CALHZC010000007.1"/>
</dbReference>
<dbReference type="CDD" id="cd03014">
    <property type="entry name" value="PRX_Atyp2cys"/>
    <property type="match status" value="1"/>
</dbReference>
<evidence type="ECO:0000256" key="5">
    <source>
        <dbReference type="ARBA" id="ARBA00023284"/>
    </source>
</evidence>
<comment type="catalytic activity">
    <reaction evidence="6">
        <text>a hydroperoxide + [thioredoxin]-dithiol = an alcohol + [thioredoxin]-disulfide + H2O</text>
        <dbReference type="Rhea" id="RHEA:62620"/>
        <dbReference type="Rhea" id="RHEA-COMP:10698"/>
        <dbReference type="Rhea" id="RHEA-COMP:10700"/>
        <dbReference type="ChEBI" id="CHEBI:15377"/>
        <dbReference type="ChEBI" id="CHEBI:29950"/>
        <dbReference type="ChEBI" id="CHEBI:30879"/>
        <dbReference type="ChEBI" id="CHEBI:35924"/>
        <dbReference type="ChEBI" id="CHEBI:50058"/>
        <dbReference type="EC" id="1.11.1.24"/>
    </reaction>
</comment>
<keyword evidence="2 6" id="KW-0049">Antioxidant</keyword>
<gene>
    <name evidence="6" type="primary">tpx</name>
    <name evidence="8" type="ORF">C4H11_13390</name>
</gene>
<dbReference type="PANTHER" id="PTHR43110">
    <property type="entry name" value="THIOL PEROXIDASE"/>
    <property type="match status" value="1"/>
</dbReference>
<evidence type="ECO:0000256" key="2">
    <source>
        <dbReference type="ARBA" id="ARBA00022862"/>
    </source>
</evidence>
<evidence type="ECO:0000313" key="9">
    <source>
        <dbReference type="Proteomes" id="UP000238304"/>
    </source>
</evidence>
<dbReference type="HAMAP" id="MF_00269">
    <property type="entry name" value="Tpx"/>
    <property type="match status" value="1"/>
</dbReference>
<dbReference type="Proteomes" id="UP000238304">
    <property type="component" value="Chromosome"/>
</dbReference>
<keyword evidence="3 6" id="KW-0560">Oxidoreductase</keyword>
<evidence type="ECO:0000256" key="6">
    <source>
        <dbReference type="HAMAP-Rule" id="MF_00269"/>
    </source>
</evidence>
<comment type="function">
    <text evidence="6">Thiol-specific peroxidase that catalyzes the reduction of hydrogen peroxide and organic hydroperoxides to water and alcohols, respectively. Plays a role in cell protection against oxidative stress by detoxifying peroxides.</text>
</comment>